<dbReference type="AlphaFoldDB" id="W4IIH2"/>
<reference evidence="1 2" key="2">
    <citation type="submission" date="2013-02" db="EMBL/GenBank/DDBJ databases">
        <title>The Genome Sequence of Plasmodium falciparum NF135/5.C10.</title>
        <authorList>
            <consortium name="The Broad Institute Genome Sequencing Platform"/>
            <consortium name="The Broad Institute Genome Sequencing Center for Infectious Disease"/>
            <person name="Neafsey D."/>
            <person name="Cheeseman I."/>
            <person name="Volkman S."/>
            <person name="Adams J."/>
            <person name="Walker B."/>
            <person name="Young S.K."/>
            <person name="Zeng Q."/>
            <person name="Gargeya S."/>
            <person name="Fitzgerald M."/>
            <person name="Haas B."/>
            <person name="Abouelleil A."/>
            <person name="Alvarado L."/>
            <person name="Arachchi H.M."/>
            <person name="Berlin A.M."/>
            <person name="Chapman S.B."/>
            <person name="Dewar J."/>
            <person name="Goldberg J."/>
            <person name="Griggs A."/>
            <person name="Gujja S."/>
            <person name="Hansen M."/>
            <person name="Howarth C."/>
            <person name="Imamovic A."/>
            <person name="Larimer J."/>
            <person name="McCowan C."/>
            <person name="Murphy C."/>
            <person name="Neiman D."/>
            <person name="Pearson M."/>
            <person name="Priest M."/>
            <person name="Roberts A."/>
            <person name="Saif S."/>
            <person name="Shea T."/>
            <person name="Sisk P."/>
            <person name="Sykes S."/>
            <person name="Wortman J."/>
            <person name="Nusbaum C."/>
            <person name="Birren B."/>
        </authorList>
    </citation>
    <scope>NUCLEOTIDE SEQUENCE [LARGE SCALE GENOMIC DNA]</scope>
    <source>
        <strain evidence="1 2">NF135/5.C10</strain>
    </source>
</reference>
<name>W4IIH2_PLAFA</name>
<dbReference type="Proteomes" id="UP000019114">
    <property type="component" value="Unassembled WGS sequence"/>
</dbReference>
<dbReference type="EMBL" id="KI926044">
    <property type="protein sequence ID" value="ETW43227.1"/>
    <property type="molecule type" value="Genomic_DNA"/>
</dbReference>
<evidence type="ECO:0000313" key="2">
    <source>
        <dbReference type="Proteomes" id="UP000019114"/>
    </source>
</evidence>
<protein>
    <submittedName>
        <fullName evidence="1">Uncharacterized protein</fullName>
    </submittedName>
</protein>
<proteinExistence type="predicted"/>
<accession>W4IIH2</accession>
<sequence length="65" mass="8103">MSYHKLQLNFIFIKLHNNSHDFYQINNKKNIFISFLLLSRYSILENSLYCIYYFMLFNYTITIYK</sequence>
<evidence type="ECO:0000313" key="1">
    <source>
        <dbReference type="EMBL" id="ETW43227.1"/>
    </source>
</evidence>
<organism evidence="1 2">
    <name type="scientific">Plasmodium falciparum NF135/5.C10</name>
    <dbReference type="NCBI Taxonomy" id="1036726"/>
    <lineage>
        <taxon>Eukaryota</taxon>
        <taxon>Sar</taxon>
        <taxon>Alveolata</taxon>
        <taxon>Apicomplexa</taxon>
        <taxon>Aconoidasida</taxon>
        <taxon>Haemosporida</taxon>
        <taxon>Plasmodiidae</taxon>
        <taxon>Plasmodium</taxon>
        <taxon>Plasmodium (Laverania)</taxon>
    </lineage>
</organism>
<reference evidence="1 2" key="1">
    <citation type="submission" date="2013-02" db="EMBL/GenBank/DDBJ databases">
        <title>The Genome Annotation of Plasmodium falciparum NF135/5.C10.</title>
        <authorList>
            <consortium name="The Broad Institute Genome Sequencing Platform"/>
            <consortium name="The Broad Institute Genome Sequencing Center for Infectious Disease"/>
            <person name="Neafsey D."/>
            <person name="Hoffman S."/>
            <person name="Volkman S."/>
            <person name="Rosenthal P."/>
            <person name="Walker B."/>
            <person name="Young S.K."/>
            <person name="Zeng Q."/>
            <person name="Gargeya S."/>
            <person name="Fitzgerald M."/>
            <person name="Haas B."/>
            <person name="Abouelleil A."/>
            <person name="Allen A.W."/>
            <person name="Alvarado L."/>
            <person name="Arachchi H.M."/>
            <person name="Berlin A.M."/>
            <person name="Chapman S.B."/>
            <person name="Gainer-Dewar J."/>
            <person name="Goldberg J."/>
            <person name="Griggs A."/>
            <person name="Gujja S."/>
            <person name="Hansen M."/>
            <person name="Howarth C."/>
            <person name="Imamovic A."/>
            <person name="Ireland A."/>
            <person name="Larimer J."/>
            <person name="McCowan C."/>
            <person name="Murphy C."/>
            <person name="Pearson M."/>
            <person name="Poon T.W."/>
            <person name="Priest M."/>
            <person name="Roberts A."/>
            <person name="Saif S."/>
            <person name="Shea T."/>
            <person name="Sisk P."/>
            <person name="Sykes S."/>
            <person name="Wortman J."/>
            <person name="Nusbaum C."/>
            <person name="Birren B."/>
        </authorList>
    </citation>
    <scope>NUCLEOTIDE SEQUENCE [LARGE SCALE GENOMIC DNA]</scope>
    <source>
        <strain evidence="1 2">NF135/5.C10</strain>
    </source>
</reference>
<gene>
    <name evidence="1" type="ORF">PFNF135_02142</name>
</gene>